<evidence type="ECO:0000313" key="2">
    <source>
        <dbReference type="Proteomes" id="UP001207468"/>
    </source>
</evidence>
<organism evidence="1 2">
    <name type="scientific">Russula earlei</name>
    <dbReference type="NCBI Taxonomy" id="71964"/>
    <lineage>
        <taxon>Eukaryota</taxon>
        <taxon>Fungi</taxon>
        <taxon>Dikarya</taxon>
        <taxon>Basidiomycota</taxon>
        <taxon>Agaricomycotina</taxon>
        <taxon>Agaricomycetes</taxon>
        <taxon>Russulales</taxon>
        <taxon>Russulaceae</taxon>
        <taxon>Russula</taxon>
    </lineage>
</organism>
<dbReference type="EMBL" id="JAGFNK010000050">
    <property type="protein sequence ID" value="KAI9510046.1"/>
    <property type="molecule type" value="Genomic_DNA"/>
</dbReference>
<name>A0ACC0UFK6_9AGAM</name>
<evidence type="ECO:0000313" key="1">
    <source>
        <dbReference type="EMBL" id="KAI9510046.1"/>
    </source>
</evidence>
<gene>
    <name evidence="1" type="ORF">F5148DRAFT_1274964</name>
</gene>
<keyword evidence="2" id="KW-1185">Reference proteome</keyword>
<dbReference type="Proteomes" id="UP001207468">
    <property type="component" value="Unassembled WGS sequence"/>
</dbReference>
<sequence>MSSSTTQKSAKTTERRVKISKHREKQDISAPTKFRNVPSKSSKREVAASADTLADTSLNSSRESSLPSSFKIIVGSYERLLYGLHGTVSVSSSASSDLEWSLKPMFIFPAHVSYIKSVAASPQGGKWLATGSQDEIIKIWNLRRRKEVGGLMQHEGSITHLTFPSRSHLISASEDGTLCVFRARDWVLLRSLKGHKGRVNSVSVHPSGKVVLSVGKDRTLYMWDLMRGRRAASMKLGFEGELVRWSTTGSLLIVQNQKSIYVYSTELTILYTLEHTSRIHDVKFVQRVSGSGEVLLVAAESKTTTVYEVASDADIILRPIAHLVGHRNRVKAIDTIRIALPSTLQDSTTILSTVSSDGTVNVYDLSLLPPPIPKEATDIPEIPPVAMYDSKGSRLTCVTLADGEMSHQERSTPERGEKRKRESDTALDEEDEWLGLE</sequence>
<accession>A0ACC0UFK6</accession>
<reference evidence="1" key="1">
    <citation type="submission" date="2021-03" db="EMBL/GenBank/DDBJ databases">
        <title>Evolutionary priming and transition to the ectomycorrhizal habit in an iconic lineage of mushroom-forming fungi: is preadaptation a requirement?</title>
        <authorList>
            <consortium name="DOE Joint Genome Institute"/>
            <person name="Looney B.P."/>
            <person name="Miyauchi S."/>
            <person name="Morin E."/>
            <person name="Drula E."/>
            <person name="Courty P.E."/>
            <person name="Chicoki N."/>
            <person name="Fauchery L."/>
            <person name="Kohler A."/>
            <person name="Kuo A."/>
            <person name="LaButti K."/>
            <person name="Pangilinan J."/>
            <person name="Lipzen A."/>
            <person name="Riley R."/>
            <person name="Andreopoulos W."/>
            <person name="He G."/>
            <person name="Johnson J."/>
            <person name="Barry K.W."/>
            <person name="Grigoriev I.V."/>
            <person name="Nagy L."/>
            <person name="Hibbett D."/>
            <person name="Henrissat B."/>
            <person name="Matheny P.B."/>
            <person name="Labbe J."/>
            <person name="Martin A.F."/>
        </authorList>
    </citation>
    <scope>NUCLEOTIDE SEQUENCE</scope>
    <source>
        <strain evidence="1">BPL698</strain>
    </source>
</reference>
<protein>
    <submittedName>
        <fullName evidence="1">WD40 repeat-like protein</fullName>
    </submittedName>
</protein>
<comment type="caution">
    <text evidence="1">The sequence shown here is derived from an EMBL/GenBank/DDBJ whole genome shotgun (WGS) entry which is preliminary data.</text>
</comment>
<proteinExistence type="predicted"/>